<dbReference type="InterPro" id="IPR050546">
    <property type="entry name" value="Glycosyl_Hydrlase_16"/>
</dbReference>
<reference evidence="3 4" key="1">
    <citation type="submission" date="2018-06" db="EMBL/GenBank/DDBJ databases">
        <title>Chryseolinea flavus sp. nov., a member of the phylum Bacteroidetes isolated from soil.</title>
        <authorList>
            <person name="Li Y."/>
            <person name="Wang J."/>
        </authorList>
    </citation>
    <scope>NUCLEOTIDE SEQUENCE [LARGE SCALE GENOMIC DNA]</scope>
    <source>
        <strain evidence="3 4">SDU1-6</strain>
    </source>
</reference>
<dbReference type="EMBL" id="QMFY01000003">
    <property type="protein sequence ID" value="RAW01907.1"/>
    <property type="molecule type" value="Genomic_DNA"/>
</dbReference>
<comment type="similarity">
    <text evidence="1">Belongs to the glycosyl hydrolase 16 family.</text>
</comment>
<keyword evidence="4" id="KW-1185">Reference proteome</keyword>
<dbReference type="SUPFAM" id="SSF49899">
    <property type="entry name" value="Concanavalin A-like lectins/glucanases"/>
    <property type="match status" value="1"/>
</dbReference>
<dbReference type="Pfam" id="PF00722">
    <property type="entry name" value="Glyco_hydro_16"/>
    <property type="match status" value="1"/>
</dbReference>
<feature type="domain" description="GH16" evidence="2">
    <location>
        <begin position="43"/>
        <end position="283"/>
    </location>
</feature>
<dbReference type="CDD" id="cd08023">
    <property type="entry name" value="GH16_laminarinase_like"/>
    <property type="match status" value="1"/>
</dbReference>
<dbReference type="GO" id="GO:0005975">
    <property type="term" value="P:carbohydrate metabolic process"/>
    <property type="evidence" value="ECO:0007669"/>
    <property type="project" value="InterPro"/>
</dbReference>
<organism evidence="3 4">
    <name type="scientific">Pseudochryseolinea flava</name>
    <dbReference type="NCBI Taxonomy" id="2059302"/>
    <lineage>
        <taxon>Bacteria</taxon>
        <taxon>Pseudomonadati</taxon>
        <taxon>Bacteroidota</taxon>
        <taxon>Cytophagia</taxon>
        <taxon>Cytophagales</taxon>
        <taxon>Fulvivirgaceae</taxon>
        <taxon>Pseudochryseolinea</taxon>
    </lineage>
</organism>
<keyword evidence="3" id="KW-0378">Hydrolase</keyword>
<dbReference type="OrthoDB" id="9776255at2"/>
<evidence type="ECO:0000259" key="2">
    <source>
        <dbReference type="PROSITE" id="PS51762"/>
    </source>
</evidence>
<name>A0A364Y4U0_9BACT</name>
<evidence type="ECO:0000313" key="4">
    <source>
        <dbReference type="Proteomes" id="UP000251889"/>
    </source>
</evidence>
<dbReference type="Proteomes" id="UP000251889">
    <property type="component" value="Unassembled WGS sequence"/>
</dbReference>
<evidence type="ECO:0000256" key="1">
    <source>
        <dbReference type="ARBA" id="ARBA00006865"/>
    </source>
</evidence>
<accession>A0A364Y4U0</accession>
<comment type="caution">
    <text evidence="3">The sequence shown here is derived from an EMBL/GenBank/DDBJ whole genome shotgun (WGS) entry which is preliminary data.</text>
</comment>
<dbReference type="PANTHER" id="PTHR10963">
    <property type="entry name" value="GLYCOSYL HYDROLASE-RELATED"/>
    <property type="match status" value="1"/>
</dbReference>
<proteinExistence type="inferred from homology"/>
<dbReference type="AlphaFoldDB" id="A0A364Y4U0"/>
<dbReference type="GO" id="GO:0004553">
    <property type="term" value="F:hydrolase activity, hydrolyzing O-glycosyl compounds"/>
    <property type="evidence" value="ECO:0007669"/>
    <property type="project" value="InterPro"/>
</dbReference>
<protein>
    <submittedName>
        <fullName evidence="3">Glycoside hydrolase family 16 protein</fullName>
    </submittedName>
</protein>
<evidence type="ECO:0000313" key="3">
    <source>
        <dbReference type="EMBL" id="RAW01907.1"/>
    </source>
</evidence>
<sequence>MYDVTGTYTITVEAESSAGDMISDMKEIDITVAPKSWQLVWADEFNTTTINSDNWKFELGNNGGWGNAELQYYTEENASVKMDGENGFLEIVAKKESKGGFQYTSSRMITKDKQEFLFGRVEIRAKLPKGQGIWPALWMLGANIDEVPWPGCGEIDIMEMIGGGAQRDNRVHGTAHWYNDTAPVGKANYGGHVDLSSGIFADAYHVFSIEWNKNFIIWFLDGVEFHRIDITPPDSPSRFDEFRKSQFLIFNIAVGGNWPGAPNNDTVFPQTMSVDYVRVYQYK</sequence>
<dbReference type="PANTHER" id="PTHR10963:SF55">
    <property type="entry name" value="GLYCOSIDE HYDROLASE FAMILY 16 PROTEIN"/>
    <property type="match status" value="1"/>
</dbReference>
<dbReference type="InterPro" id="IPR013320">
    <property type="entry name" value="ConA-like_dom_sf"/>
</dbReference>
<gene>
    <name evidence="3" type="ORF">DQQ10_09140</name>
</gene>
<dbReference type="Gene3D" id="2.60.120.200">
    <property type="match status" value="1"/>
</dbReference>
<dbReference type="InterPro" id="IPR000757">
    <property type="entry name" value="Beta-glucanase-like"/>
</dbReference>
<dbReference type="PROSITE" id="PS51762">
    <property type="entry name" value="GH16_2"/>
    <property type="match status" value="1"/>
</dbReference>